<dbReference type="InterPro" id="IPR010111">
    <property type="entry name" value="Kynureninase"/>
</dbReference>
<feature type="binding site" evidence="4">
    <location>
        <position position="244"/>
    </location>
    <ligand>
        <name>pyridoxal 5'-phosphate</name>
        <dbReference type="ChEBI" id="CHEBI:597326"/>
    </ligand>
</feature>
<evidence type="ECO:0000256" key="3">
    <source>
        <dbReference type="ARBA" id="ARBA00022898"/>
    </source>
</evidence>
<feature type="binding site" evidence="4">
    <location>
        <position position="219"/>
    </location>
    <ligand>
        <name>pyridoxal 5'-phosphate</name>
        <dbReference type="ChEBI" id="CHEBI:597326"/>
    </ligand>
</feature>
<feature type="binding site" evidence="4">
    <location>
        <position position="107"/>
    </location>
    <ligand>
        <name>pyridoxal 5'-phosphate</name>
        <dbReference type="ChEBI" id="CHEBI:597326"/>
    </ligand>
</feature>
<comment type="function">
    <text evidence="4 6">Catalyzes the cleavage of L-kynurenine (L-Kyn) and L-3-hydroxykynurenine (L-3OHKyn) into anthranilic acid (AA) and 3-hydroxyanthranilic acid (3-OHAA), respectively.</text>
</comment>
<dbReference type="HAMAP" id="MF_01970">
    <property type="entry name" value="Kynureninase"/>
    <property type="match status" value="1"/>
</dbReference>
<evidence type="ECO:0000313" key="7">
    <source>
        <dbReference type="EMBL" id="VUX55757.1"/>
    </source>
</evidence>
<comment type="similarity">
    <text evidence="4 6">Belongs to the kynureninase family.</text>
</comment>
<dbReference type="AlphaFoldDB" id="A0A7D9D3L5"/>
<feature type="binding site" evidence="4">
    <location>
        <position position="108"/>
    </location>
    <ligand>
        <name>pyridoxal 5'-phosphate</name>
        <dbReference type="ChEBI" id="CHEBI:597326"/>
    </ligand>
</feature>
<feature type="binding site" evidence="4">
    <location>
        <position position="275"/>
    </location>
    <ligand>
        <name>pyridoxal 5'-phosphate</name>
        <dbReference type="ChEBI" id="CHEBI:597326"/>
    </ligand>
</feature>
<dbReference type="SUPFAM" id="SSF53383">
    <property type="entry name" value="PLP-dependent transferases"/>
    <property type="match status" value="1"/>
</dbReference>
<dbReference type="GO" id="GO:0005737">
    <property type="term" value="C:cytoplasm"/>
    <property type="evidence" value="ECO:0007669"/>
    <property type="project" value="UniProtKB-UniRule"/>
</dbReference>
<comment type="catalytic activity">
    <reaction evidence="6">
        <text>3-hydroxy-L-kynurenine + H2O = 3-hydroxyanthranilate + L-alanine + H(+)</text>
        <dbReference type="Rhea" id="RHEA:25143"/>
        <dbReference type="ChEBI" id="CHEBI:15377"/>
        <dbReference type="ChEBI" id="CHEBI:15378"/>
        <dbReference type="ChEBI" id="CHEBI:36559"/>
        <dbReference type="ChEBI" id="CHEBI:57972"/>
        <dbReference type="ChEBI" id="CHEBI:58125"/>
        <dbReference type="EC" id="3.7.1.3"/>
    </reaction>
</comment>
<dbReference type="GO" id="GO:0097053">
    <property type="term" value="P:L-kynurenine catabolic process"/>
    <property type="evidence" value="ECO:0007669"/>
    <property type="project" value="UniProtKB-UniRule"/>
</dbReference>
<evidence type="ECO:0000256" key="1">
    <source>
        <dbReference type="ARBA" id="ARBA00022642"/>
    </source>
</evidence>
<protein>
    <recommendedName>
        <fullName evidence="4 5">Kynureninase</fullName>
        <ecNumber evidence="4 5">3.7.1.3</ecNumber>
    </recommendedName>
    <alternativeName>
        <fullName evidence="4">L-kynurenine hydrolase</fullName>
    </alternativeName>
</protein>
<comment type="catalytic activity">
    <reaction evidence="4 6">
        <text>L-kynurenine + H2O = anthranilate + L-alanine + H(+)</text>
        <dbReference type="Rhea" id="RHEA:16813"/>
        <dbReference type="ChEBI" id="CHEBI:15377"/>
        <dbReference type="ChEBI" id="CHEBI:15378"/>
        <dbReference type="ChEBI" id="CHEBI:16567"/>
        <dbReference type="ChEBI" id="CHEBI:57959"/>
        <dbReference type="ChEBI" id="CHEBI:57972"/>
        <dbReference type="EC" id="3.7.1.3"/>
    </reaction>
</comment>
<dbReference type="Gene3D" id="3.40.640.10">
    <property type="entry name" value="Type I PLP-dependent aspartate aminotransferase-like (Major domain)"/>
    <property type="match status" value="1"/>
</dbReference>
<proteinExistence type="inferred from homology"/>
<dbReference type="FunFam" id="3.40.640.10:FF:000031">
    <property type="entry name" value="Kynureninase"/>
    <property type="match status" value="1"/>
</dbReference>
<dbReference type="Gene3D" id="3.90.1150.10">
    <property type="entry name" value="Aspartate Aminotransferase, domain 1"/>
    <property type="match status" value="1"/>
</dbReference>
<evidence type="ECO:0000256" key="5">
    <source>
        <dbReference type="NCBIfam" id="TIGR01814"/>
    </source>
</evidence>
<comment type="caution">
    <text evidence="4">Lacks conserved residue(s) required for the propagation of feature annotation.</text>
</comment>
<gene>
    <name evidence="4 7" type="primary">kynU</name>
    <name evidence="7" type="ORF">JTBM06_V1_100017</name>
</gene>
<dbReference type="UniPathway" id="UPA00253">
    <property type="reaction ID" value="UER00329"/>
</dbReference>
<dbReference type="GO" id="GO:0009435">
    <property type="term" value="P:NAD+ biosynthetic process"/>
    <property type="evidence" value="ECO:0007669"/>
    <property type="project" value="UniProtKB-UniRule"/>
</dbReference>
<feature type="binding site" evidence="4">
    <location>
        <begin position="135"/>
        <end position="138"/>
    </location>
    <ligand>
        <name>pyridoxal 5'-phosphate</name>
        <dbReference type="ChEBI" id="CHEBI:597326"/>
    </ligand>
</feature>
<dbReference type="EC" id="3.7.1.3" evidence="4 5"/>
<evidence type="ECO:0000256" key="4">
    <source>
        <dbReference type="HAMAP-Rule" id="MF_01970"/>
    </source>
</evidence>
<dbReference type="NCBIfam" id="TIGR01814">
    <property type="entry name" value="kynureninase"/>
    <property type="match status" value="1"/>
</dbReference>
<dbReference type="EMBL" id="LR633967">
    <property type="protein sequence ID" value="VUX55757.1"/>
    <property type="molecule type" value="Genomic_DNA"/>
</dbReference>
<dbReference type="PANTHER" id="PTHR14084">
    <property type="entry name" value="KYNURENINASE"/>
    <property type="match status" value="1"/>
</dbReference>
<comment type="pathway">
    <text evidence="4 6">Amino-acid degradation; L-kynurenine degradation; L-alanine and anthranilate from L-kynurenine: step 1/1.</text>
</comment>
<organism evidence="7">
    <name type="scientific">uncultured Woeseiaceae bacterium</name>
    <dbReference type="NCBI Taxonomy" id="1983305"/>
    <lineage>
        <taxon>Bacteria</taxon>
        <taxon>Pseudomonadati</taxon>
        <taxon>Pseudomonadota</taxon>
        <taxon>Gammaproteobacteria</taxon>
        <taxon>Woeseiales</taxon>
        <taxon>Woeseiaceae</taxon>
        <taxon>environmental samples</taxon>
    </lineage>
</organism>
<dbReference type="UniPathway" id="UPA00334">
    <property type="reaction ID" value="UER00455"/>
</dbReference>
<evidence type="ECO:0000256" key="6">
    <source>
        <dbReference type="PIRNR" id="PIRNR038800"/>
    </source>
</evidence>
<sequence>MTNFESSREYAQSLDATDELRRFRDYFNFPVDKDGRQNIYLCGNSLGLQSKLAVQYIEEELKKWADSCVEGHFTGRRPWVQYHRESTRGLAYLTGARENEVVAMNSLTVNLHLMMTTFYRPDADRYKIIIESTAFPSDRYAVMSQIRLHDFDPADAMLEWEPRDDDELHSDDLQALLDEHGASTALLLLPGVQYYNGQVLDMAGLCRLAKTTGCAIGLDLAHAIGNVPLALHDWAPDFAIWCTYKYLNTGPGSVGGAFVHSRHLDSADRKQLLGWWSNEEATRFKMAPTFVPAEGVDKWQLSCPAVLAQAPLLASLEIFEEAGIDKLRAKSMELTGYLDFLLRQGFAGRIESITPETARGCQLSLVVCDDKVDAKSVFRKLEALNITVDWREPNVIRVAPVPLYNSFEDVYEFTERLEIAMSES</sequence>
<dbReference type="PIRSF" id="PIRSF038800">
    <property type="entry name" value="KYNU"/>
    <property type="match status" value="1"/>
</dbReference>
<keyword evidence="3 4" id="KW-0663">Pyridoxal phosphate</keyword>
<comment type="cofactor">
    <cofactor evidence="4 6">
        <name>pyridoxal 5'-phosphate</name>
        <dbReference type="ChEBI" id="CHEBI:597326"/>
    </cofactor>
</comment>
<dbReference type="Pfam" id="PF22580">
    <property type="entry name" value="KYNU_C"/>
    <property type="match status" value="1"/>
</dbReference>
<dbReference type="GO" id="GO:0030429">
    <property type="term" value="F:kynureninase activity"/>
    <property type="evidence" value="ECO:0007669"/>
    <property type="project" value="UniProtKB-UniRule"/>
</dbReference>
<keyword evidence="1 4" id="KW-0662">Pyridine nucleotide biosynthesis</keyword>
<dbReference type="InterPro" id="IPR015422">
    <property type="entry name" value="PyrdxlP-dep_Trfase_small"/>
</dbReference>
<dbReference type="GO" id="GO:0019441">
    <property type="term" value="P:L-tryptophan catabolic process to kynurenine"/>
    <property type="evidence" value="ECO:0007669"/>
    <property type="project" value="TreeGrafter"/>
</dbReference>
<dbReference type="PANTHER" id="PTHR14084:SF0">
    <property type="entry name" value="KYNURENINASE"/>
    <property type="match status" value="1"/>
</dbReference>
<dbReference type="GO" id="GO:0030170">
    <property type="term" value="F:pyridoxal phosphate binding"/>
    <property type="evidence" value="ECO:0007669"/>
    <property type="project" value="UniProtKB-UniRule"/>
</dbReference>
<comment type="subunit">
    <text evidence="4 6">Homodimer.</text>
</comment>
<reference evidence="7" key="1">
    <citation type="submission" date="2019-07" db="EMBL/GenBank/DDBJ databases">
        <authorList>
            <person name="Weber M."/>
            <person name="Kostadinov I."/>
            <person name="Kostadinov D I."/>
        </authorList>
    </citation>
    <scope>NUCLEOTIDE SEQUENCE</scope>
    <source>
        <strain evidence="7">Gfbio:sag-sample-m06:053724c1-46a9-4a36-b237-ea2bf867836b</strain>
    </source>
</reference>
<name>A0A7D9D3L5_9GAMM</name>
<accession>A0A7D9D3L5</accession>
<feature type="modified residue" description="N6-(pyridoxal phosphate)lysine" evidence="4">
    <location>
        <position position="245"/>
    </location>
</feature>
<dbReference type="InterPro" id="IPR015424">
    <property type="entry name" value="PyrdxlP-dep_Trfase"/>
</dbReference>
<dbReference type="GO" id="GO:0019805">
    <property type="term" value="P:quinolinate biosynthetic process"/>
    <property type="evidence" value="ECO:0007669"/>
    <property type="project" value="UniProtKB-UniRule"/>
</dbReference>
<dbReference type="GO" id="GO:0043420">
    <property type="term" value="P:anthranilate metabolic process"/>
    <property type="evidence" value="ECO:0007669"/>
    <property type="project" value="TreeGrafter"/>
</dbReference>
<comment type="pathway">
    <text evidence="4 6">Cofactor biosynthesis; NAD(+) biosynthesis; quinolinate from L-kynurenine: step 2/3.</text>
</comment>
<evidence type="ECO:0000256" key="2">
    <source>
        <dbReference type="ARBA" id="ARBA00022801"/>
    </source>
</evidence>
<feature type="binding site" evidence="4">
    <location>
        <position position="222"/>
    </location>
    <ligand>
        <name>pyridoxal 5'-phosphate</name>
        <dbReference type="ChEBI" id="CHEBI:597326"/>
    </ligand>
</feature>
<keyword evidence="2 4" id="KW-0378">Hydrolase</keyword>
<dbReference type="InterPro" id="IPR015421">
    <property type="entry name" value="PyrdxlP-dep_Trfase_major"/>
</dbReference>